<proteinExistence type="predicted"/>
<organism evidence="1">
    <name type="scientific">hydrothermal vent metagenome</name>
    <dbReference type="NCBI Taxonomy" id="652676"/>
    <lineage>
        <taxon>unclassified sequences</taxon>
        <taxon>metagenomes</taxon>
        <taxon>ecological metagenomes</taxon>
    </lineage>
</organism>
<evidence type="ECO:0008006" key="2">
    <source>
        <dbReference type="Google" id="ProtNLM"/>
    </source>
</evidence>
<evidence type="ECO:0000313" key="1">
    <source>
        <dbReference type="EMBL" id="VAW80813.1"/>
    </source>
</evidence>
<sequence length="374" mass="42095">MNPRLVALEFIGNCLSLESPERYLTLQQQMQADALSWEAVVELANNHLLAPALWISLQKKGLSRELPSDLANYLSDLHGLSIERNIKLREQLLEAVGQLNQSGITPVLLKGAAHLVSSMYADPGVRIMSDIDVLVDRQQTDAAYDCLLGLDYKPDESCLDDYGHDHHHCPPLFRPGDYATVEIHRNLMDGQSKILSASEALADARAVNYEGLAMKVLSPTHRILHNLVHSQLVDAHYMAGVIPLRSLNEVAVESLHASEPPDWKFISGRLLQNGHAAVLHAYLYMANSLFDMPWPPNQRTTLGARLYSVRCKRQLAWDWFTIWGIRWGRFSATNIRKLYPCGDGVIELNRARAHYARQMLVRYVTRIFAPASSD</sequence>
<reference evidence="1" key="1">
    <citation type="submission" date="2018-06" db="EMBL/GenBank/DDBJ databases">
        <authorList>
            <person name="Zhirakovskaya E."/>
        </authorList>
    </citation>
    <scope>NUCLEOTIDE SEQUENCE</scope>
</reference>
<dbReference type="EMBL" id="UOFK01000235">
    <property type="protein sequence ID" value="VAW80813.1"/>
    <property type="molecule type" value="Genomic_DNA"/>
</dbReference>
<gene>
    <name evidence="1" type="ORF">MNBD_GAMMA13-1937</name>
</gene>
<name>A0A3B0YXZ3_9ZZZZ</name>
<protein>
    <recommendedName>
        <fullName evidence="2">Nucleotidyltransferase family protein</fullName>
    </recommendedName>
</protein>
<dbReference type="InterPro" id="IPR039498">
    <property type="entry name" value="NTP_transf_5"/>
</dbReference>
<dbReference type="Pfam" id="PF14907">
    <property type="entry name" value="NTP_transf_5"/>
    <property type="match status" value="1"/>
</dbReference>
<dbReference type="AlphaFoldDB" id="A0A3B0YXZ3"/>
<accession>A0A3B0YXZ3</accession>